<dbReference type="GO" id="GO:0036503">
    <property type="term" value="P:ERAD pathway"/>
    <property type="evidence" value="ECO:0007669"/>
    <property type="project" value="TreeGrafter"/>
</dbReference>
<feature type="transmembrane region" description="Helical" evidence="1">
    <location>
        <begin position="100"/>
        <end position="124"/>
    </location>
</feature>
<dbReference type="GO" id="GO:0051087">
    <property type="term" value="F:protein-folding chaperone binding"/>
    <property type="evidence" value="ECO:0007669"/>
    <property type="project" value="TreeGrafter"/>
</dbReference>
<comment type="caution">
    <text evidence="3">The sequence shown here is derived from an EMBL/GenBank/DDBJ whole genome shotgun (WGS) entry which is preliminary data.</text>
</comment>
<dbReference type="InterPro" id="IPR001623">
    <property type="entry name" value="DnaJ_domain"/>
</dbReference>
<protein>
    <recommendedName>
        <fullName evidence="2">J domain-containing protein</fullName>
    </recommendedName>
</protein>
<organism evidence="3 4">
    <name type="scientific">Tieghemostelium lacteum</name>
    <name type="common">Slime mold</name>
    <name type="synonym">Dictyostelium lacteum</name>
    <dbReference type="NCBI Taxonomy" id="361077"/>
    <lineage>
        <taxon>Eukaryota</taxon>
        <taxon>Amoebozoa</taxon>
        <taxon>Evosea</taxon>
        <taxon>Eumycetozoa</taxon>
        <taxon>Dictyostelia</taxon>
        <taxon>Dictyosteliales</taxon>
        <taxon>Raperosteliaceae</taxon>
        <taxon>Tieghemostelium</taxon>
    </lineage>
</organism>
<gene>
    <name evidence="3" type="ORF">DLAC_04825</name>
</gene>
<dbReference type="SMART" id="SM00271">
    <property type="entry name" value="DnaJ"/>
    <property type="match status" value="1"/>
</dbReference>
<dbReference type="OMA" id="QFEYYQI"/>
<dbReference type="STRING" id="361077.A0A151ZIW2"/>
<dbReference type="GO" id="GO:0051787">
    <property type="term" value="F:misfolded protein binding"/>
    <property type="evidence" value="ECO:0007669"/>
    <property type="project" value="TreeGrafter"/>
</dbReference>
<evidence type="ECO:0000313" key="3">
    <source>
        <dbReference type="EMBL" id="KYQ93938.1"/>
    </source>
</evidence>
<sequence>MGIEPDVNDEEIKKAYKRLAKLYHPDKNPSGNGEKFKELTAKNGFRVSNIFDQNGGQPNSSPAGNGGIYTNFTAEDFEGDSPRPQYGHYKGIAIGTPIGTIYTIIAVTLNLTLGIPITLAFFPALALFITPMAINPNNPFAEGLFLGAVTGMAGALMFPLVLPIAVAQKVYQQLEKPFSYAISYVSSAFTSKPQIKLTLDDDSWEFITKKKADYEKIDDIERNWTFLSDQNTGNSQRNNSTTNSLDKSIFEKSIENINSTLKVITEHFEKQTDIYESELIITKLEETLIFIEDIEIILNYKEFANQNINSIDDKKLKYNTISKRITTILNQLLNYIDYHQEHSKGMRLLTLVKNLELSLEEYIFNQFEYYQI</sequence>
<dbReference type="InterPro" id="IPR051948">
    <property type="entry name" value="Hsp70_co-chaperone_J-domain"/>
</dbReference>
<keyword evidence="1" id="KW-0812">Transmembrane</keyword>
<feature type="domain" description="J" evidence="2">
    <location>
        <begin position="1"/>
        <end position="90"/>
    </location>
</feature>
<name>A0A151ZIW2_TIELA</name>
<dbReference type="CDD" id="cd06257">
    <property type="entry name" value="DnaJ"/>
    <property type="match status" value="1"/>
</dbReference>
<dbReference type="PANTHER" id="PTHR44360:SF3">
    <property type="entry name" value="J DOMAIN-CONTAINING PROTEIN"/>
    <property type="match status" value="1"/>
</dbReference>
<dbReference type="FunCoup" id="A0A151ZIW2">
    <property type="interactions" value="19"/>
</dbReference>
<dbReference type="GO" id="GO:0005783">
    <property type="term" value="C:endoplasmic reticulum"/>
    <property type="evidence" value="ECO:0007669"/>
    <property type="project" value="TreeGrafter"/>
</dbReference>
<dbReference type="AlphaFoldDB" id="A0A151ZIW2"/>
<evidence type="ECO:0000259" key="2">
    <source>
        <dbReference type="PROSITE" id="PS50076"/>
    </source>
</evidence>
<dbReference type="Pfam" id="PF00226">
    <property type="entry name" value="DnaJ"/>
    <property type="match status" value="1"/>
</dbReference>
<dbReference type="InterPro" id="IPR036869">
    <property type="entry name" value="J_dom_sf"/>
</dbReference>
<feature type="transmembrane region" description="Helical" evidence="1">
    <location>
        <begin position="144"/>
        <end position="166"/>
    </location>
</feature>
<dbReference type="Gene3D" id="1.10.287.110">
    <property type="entry name" value="DnaJ domain"/>
    <property type="match status" value="1"/>
</dbReference>
<dbReference type="OrthoDB" id="10250354at2759"/>
<dbReference type="EMBL" id="LODT01000023">
    <property type="protein sequence ID" value="KYQ93938.1"/>
    <property type="molecule type" value="Genomic_DNA"/>
</dbReference>
<keyword evidence="1" id="KW-1133">Transmembrane helix</keyword>
<proteinExistence type="predicted"/>
<accession>A0A151ZIW2</accession>
<dbReference type="PANTHER" id="PTHR44360">
    <property type="entry name" value="DNAJ HOMOLOG SUBFAMILY B MEMBER 9"/>
    <property type="match status" value="1"/>
</dbReference>
<evidence type="ECO:0000256" key="1">
    <source>
        <dbReference type="SAM" id="Phobius"/>
    </source>
</evidence>
<dbReference type="Proteomes" id="UP000076078">
    <property type="component" value="Unassembled WGS sequence"/>
</dbReference>
<dbReference type="SUPFAM" id="SSF46565">
    <property type="entry name" value="Chaperone J-domain"/>
    <property type="match status" value="1"/>
</dbReference>
<evidence type="ECO:0000313" key="4">
    <source>
        <dbReference type="Proteomes" id="UP000076078"/>
    </source>
</evidence>
<dbReference type="PROSITE" id="PS50076">
    <property type="entry name" value="DNAJ_2"/>
    <property type="match status" value="1"/>
</dbReference>
<dbReference type="InParanoid" id="A0A151ZIW2"/>
<keyword evidence="4" id="KW-1185">Reference proteome</keyword>
<reference evidence="3 4" key="1">
    <citation type="submission" date="2015-12" db="EMBL/GenBank/DDBJ databases">
        <title>Dictyostelia acquired genes for synthesis and detection of signals that induce cell-type specialization by lateral gene transfer from prokaryotes.</title>
        <authorList>
            <person name="Gloeckner G."/>
            <person name="Schaap P."/>
        </authorList>
    </citation>
    <scope>NUCLEOTIDE SEQUENCE [LARGE SCALE GENOMIC DNA]</scope>
    <source>
        <strain evidence="3 4">TK</strain>
    </source>
</reference>
<keyword evidence="1" id="KW-0472">Membrane</keyword>